<feature type="transmembrane region" description="Helical" evidence="5">
    <location>
        <begin position="87"/>
        <end position="107"/>
    </location>
</feature>
<dbReference type="Pfam" id="PF23489">
    <property type="entry name" value="V-ATPase_su_f"/>
    <property type="match status" value="1"/>
</dbReference>
<protein>
    <submittedName>
        <fullName evidence="6">Uncharacterized protein</fullName>
    </submittedName>
</protein>
<keyword evidence="7" id="KW-1185">Reference proteome</keyword>
<evidence type="ECO:0000313" key="6">
    <source>
        <dbReference type="EMBL" id="KNC55482.1"/>
    </source>
</evidence>
<dbReference type="AlphaFoldDB" id="A0A0L0DTD3"/>
<dbReference type="InterPro" id="IPR056552">
    <property type="entry name" value="Ribonucl_Kappa"/>
</dbReference>
<dbReference type="PANTHER" id="PTHR31733">
    <property type="entry name" value="RIBONUCLEASE KAPPA"/>
    <property type="match status" value="1"/>
</dbReference>
<evidence type="ECO:0000256" key="4">
    <source>
        <dbReference type="ARBA" id="ARBA00023136"/>
    </source>
</evidence>
<dbReference type="OrthoDB" id="67317at2759"/>
<dbReference type="Proteomes" id="UP000054408">
    <property type="component" value="Unassembled WGS sequence"/>
</dbReference>
<dbReference type="OMA" id="SNNCFIA"/>
<evidence type="ECO:0000256" key="1">
    <source>
        <dbReference type="ARBA" id="ARBA00004141"/>
    </source>
</evidence>
<keyword evidence="4 5" id="KW-0472">Membrane</keyword>
<dbReference type="EMBL" id="GL349439">
    <property type="protein sequence ID" value="KNC55482.1"/>
    <property type="molecule type" value="Genomic_DNA"/>
</dbReference>
<dbReference type="RefSeq" id="XP_013761262.1">
    <property type="nucleotide sequence ID" value="XM_013905808.1"/>
</dbReference>
<accession>A0A0L0DTD3</accession>
<dbReference type="GO" id="GO:0004521">
    <property type="term" value="F:RNA endonuclease activity"/>
    <property type="evidence" value="ECO:0007669"/>
    <property type="project" value="InterPro"/>
</dbReference>
<keyword evidence="3 5" id="KW-1133">Transmembrane helix</keyword>
<organism evidence="6 7">
    <name type="scientific">Thecamonas trahens ATCC 50062</name>
    <dbReference type="NCBI Taxonomy" id="461836"/>
    <lineage>
        <taxon>Eukaryota</taxon>
        <taxon>Apusozoa</taxon>
        <taxon>Apusomonadida</taxon>
        <taxon>Apusomonadidae</taxon>
        <taxon>Thecamonas</taxon>
    </lineage>
</organism>
<evidence type="ECO:0000256" key="3">
    <source>
        <dbReference type="ARBA" id="ARBA00022989"/>
    </source>
</evidence>
<sequence>MMVLVVTNGWRQSTRRRRNQIGSQDEAGSTSGTKCKWPICGYGCSACCSVISAWGLVMLAVLGFLFSGNDNLVDPEGEMNKSDKEKTGTACYIAAGMYLATFIFSVWQFKLNTSK</sequence>
<keyword evidence="2 5" id="KW-0812">Transmembrane</keyword>
<reference evidence="6 7" key="1">
    <citation type="submission" date="2010-05" db="EMBL/GenBank/DDBJ databases">
        <title>The Genome Sequence of Thecamonas trahens ATCC 50062.</title>
        <authorList>
            <consortium name="The Broad Institute Genome Sequencing Platform"/>
            <person name="Russ C."/>
            <person name="Cuomo C."/>
            <person name="Shea T."/>
            <person name="Young S.K."/>
            <person name="Zeng Q."/>
            <person name="Koehrsen M."/>
            <person name="Haas B."/>
            <person name="Borodovsky M."/>
            <person name="Guigo R."/>
            <person name="Alvarado L."/>
            <person name="Berlin A."/>
            <person name="Bochicchio J."/>
            <person name="Borenstein D."/>
            <person name="Chapman S."/>
            <person name="Chen Z."/>
            <person name="Freedman E."/>
            <person name="Gellesch M."/>
            <person name="Goldberg J."/>
            <person name="Griggs A."/>
            <person name="Gujja S."/>
            <person name="Heilman E."/>
            <person name="Heiman D."/>
            <person name="Hepburn T."/>
            <person name="Howarth C."/>
            <person name="Jen D."/>
            <person name="Larson L."/>
            <person name="Mehta T."/>
            <person name="Park D."/>
            <person name="Pearson M."/>
            <person name="Roberts A."/>
            <person name="Saif S."/>
            <person name="Shenoy N."/>
            <person name="Sisk P."/>
            <person name="Stolte C."/>
            <person name="Sykes S."/>
            <person name="Thomson T."/>
            <person name="Walk T."/>
            <person name="White J."/>
            <person name="Yandava C."/>
            <person name="Burger G."/>
            <person name="Gray M.W."/>
            <person name="Holland P.W.H."/>
            <person name="King N."/>
            <person name="Lang F.B.F."/>
            <person name="Roger A.J."/>
            <person name="Ruiz-Trillo I."/>
            <person name="Lander E."/>
            <person name="Nusbaum C."/>
        </authorList>
    </citation>
    <scope>NUCLEOTIDE SEQUENCE [LARGE SCALE GENOMIC DNA]</scope>
    <source>
        <strain evidence="6 7">ATCC 50062</strain>
    </source>
</reference>
<evidence type="ECO:0000313" key="7">
    <source>
        <dbReference type="Proteomes" id="UP000054408"/>
    </source>
</evidence>
<evidence type="ECO:0000256" key="2">
    <source>
        <dbReference type="ARBA" id="ARBA00022692"/>
    </source>
</evidence>
<comment type="subcellular location">
    <subcellularLocation>
        <location evidence="1">Membrane</location>
        <topology evidence="1">Multi-pass membrane protein</topology>
    </subcellularLocation>
</comment>
<dbReference type="GeneID" id="25561480"/>
<evidence type="ECO:0000256" key="5">
    <source>
        <dbReference type="SAM" id="Phobius"/>
    </source>
</evidence>
<dbReference type="GO" id="GO:0016020">
    <property type="term" value="C:membrane"/>
    <property type="evidence" value="ECO:0007669"/>
    <property type="project" value="UniProtKB-SubCell"/>
</dbReference>
<dbReference type="InterPro" id="IPR026770">
    <property type="entry name" value="RNase_K"/>
</dbReference>
<proteinExistence type="predicted"/>
<gene>
    <name evidence="6" type="ORF">AMSG_01746</name>
</gene>
<name>A0A0L0DTD3_THETB</name>
<feature type="transmembrane region" description="Helical" evidence="5">
    <location>
        <begin position="39"/>
        <end position="67"/>
    </location>
</feature>